<dbReference type="PANTHER" id="PTHR12296">
    <property type="entry name" value="DENN DOMAIN-CONTAINING PROTEIN 4"/>
    <property type="match status" value="1"/>
</dbReference>
<organism evidence="2 3">
    <name type="scientific">Porites evermanni</name>
    <dbReference type="NCBI Taxonomy" id="104178"/>
    <lineage>
        <taxon>Eukaryota</taxon>
        <taxon>Metazoa</taxon>
        <taxon>Cnidaria</taxon>
        <taxon>Anthozoa</taxon>
        <taxon>Hexacorallia</taxon>
        <taxon>Scleractinia</taxon>
        <taxon>Fungiina</taxon>
        <taxon>Poritidae</taxon>
        <taxon>Porites</taxon>
    </lineage>
</organism>
<evidence type="ECO:0000256" key="1">
    <source>
        <dbReference type="SAM" id="MobiDB-lite"/>
    </source>
</evidence>
<feature type="region of interest" description="Disordered" evidence="1">
    <location>
        <begin position="366"/>
        <end position="385"/>
    </location>
</feature>
<keyword evidence="3" id="KW-1185">Reference proteome</keyword>
<feature type="region of interest" description="Disordered" evidence="1">
    <location>
        <begin position="396"/>
        <end position="434"/>
    </location>
</feature>
<comment type="caution">
    <text evidence="2">The sequence shown here is derived from an EMBL/GenBank/DDBJ whole genome shotgun (WGS) entry which is preliminary data.</text>
</comment>
<gene>
    <name evidence="2" type="ORF">PEVE_00034879</name>
</gene>
<protein>
    <submittedName>
        <fullName evidence="2">Uncharacterized protein</fullName>
    </submittedName>
</protein>
<dbReference type="PANTHER" id="PTHR12296:SF30">
    <property type="entry name" value="DENN DOMAIN-CONTAINING PROTEIN CRAG"/>
    <property type="match status" value="1"/>
</dbReference>
<dbReference type="Gene3D" id="1.25.40.10">
    <property type="entry name" value="Tetratricopeptide repeat domain"/>
    <property type="match status" value="1"/>
</dbReference>
<sequence length="448" mass="50122">FLLVRCLVAHCYSLWFIHLPAYVKVHHNKAKVLHVAFEILCKMQKKKVKLPDEVCYRVLMQLCGQYGHPALAVKMKNQGITPNAVTYGYYNRVSTLCCYNIRFKRFKDENSFKELCFQCSKYSLYFPSKRRSRSVPFPLNRGVASIEVTDTKWRRTPDREIKSRRERTISEMSSASEAADMLDVSLTSIDGTAFSQKRRSNYGRTMSETSVLSAAHSQLFISASSEDSDPYEYTTKMLDEVIFGLPLGLQPDTALEAVICSCNQCVKCSRYLYDEEILAGWTADDSTFTTTCPYCQTQQVASLNIKIKDYRNCFSSHPSSELSSSINSFGSSELLPNPDDEPKSGHLSNSVPTTIESSLLMQKLASPSRPLSAAMSPPASNPVPIRASHHRVRGYSISAPSSANASPSGSLHGSPRPGSWIQRTRSSNSTCSYGSSWYGKRKMQKLLN</sequence>
<dbReference type="InterPro" id="IPR051696">
    <property type="entry name" value="DENN_Domain_GEFs"/>
</dbReference>
<feature type="non-terminal residue" evidence="2">
    <location>
        <position position="1"/>
    </location>
</feature>
<feature type="compositionally biased region" description="Polar residues" evidence="1">
    <location>
        <begin position="421"/>
        <end position="434"/>
    </location>
</feature>
<dbReference type="EMBL" id="CALNXI010005337">
    <property type="protein sequence ID" value="CAH3197527.1"/>
    <property type="molecule type" value="Genomic_DNA"/>
</dbReference>
<accession>A0ABN8T1V7</accession>
<name>A0ABN8T1V7_9CNID</name>
<feature type="region of interest" description="Disordered" evidence="1">
    <location>
        <begin position="319"/>
        <end position="351"/>
    </location>
</feature>
<feature type="compositionally biased region" description="Low complexity" evidence="1">
    <location>
        <begin position="396"/>
        <end position="410"/>
    </location>
</feature>
<reference evidence="2 3" key="1">
    <citation type="submission" date="2022-05" db="EMBL/GenBank/DDBJ databases">
        <authorList>
            <consortium name="Genoscope - CEA"/>
            <person name="William W."/>
        </authorList>
    </citation>
    <scope>NUCLEOTIDE SEQUENCE [LARGE SCALE GENOMIC DNA]</scope>
</reference>
<dbReference type="Proteomes" id="UP001159427">
    <property type="component" value="Unassembled WGS sequence"/>
</dbReference>
<evidence type="ECO:0000313" key="3">
    <source>
        <dbReference type="Proteomes" id="UP001159427"/>
    </source>
</evidence>
<evidence type="ECO:0000313" key="2">
    <source>
        <dbReference type="EMBL" id="CAH3197527.1"/>
    </source>
</evidence>
<dbReference type="InterPro" id="IPR011990">
    <property type="entry name" value="TPR-like_helical_dom_sf"/>
</dbReference>
<feature type="compositionally biased region" description="Low complexity" evidence="1">
    <location>
        <begin position="319"/>
        <end position="332"/>
    </location>
</feature>
<proteinExistence type="predicted"/>